<accession>A0A0E9R562</accession>
<dbReference type="EMBL" id="GBXM01084675">
    <property type="protein sequence ID" value="JAH23902.1"/>
    <property type="molecule type" value="Transcribed_RNA"/>
</dbReference>
<evidence type="ECO:0000313" key="1">
    <source>
        <dbReference type="EMBL" id="JAH23902.1"/>
    </source>
</evidence>
<reference evidence="1" key="1">
    <citation type="submission" date="2014-11" db="EMBL/GenBank/DDBJ databases">
        <authorList>
            <person name="Amaro Gonzalez C."/>
        </authorList>
    </citation>
    <scope>NUCLEOTIDE SEQUENCE</scope>
</reference>
<name>A0A0E9R562_ANGAN</name>
<organism evidence="1">
    <name type="scientific">Anguilla anguilla</name>
    <name type="common">European freshwater eel</name>
    <name type="synonym">Muraena anguilla</name>
    <dbReference type="NCBI Taxonomy" id="7936"/>
    <lineage>
        <taxon>Eukaryota</taxon>
        <taxon>Metazoa</taxon>
        <taxon>Chordata</taxon>
        <taxon>Craniata</taxon>
        <taxon>Vertebrata</taxon>
        <taxon>Euteleostomi</taxon>
        <taxon>Actinopterygii</taxon>
        <taxon>Neopterygii</taxon>
        <taxon>Teleostei</taxon>
        <taxon>Anguilliformes</taxon>
        <taxon>Anguillidae</taxon>
        <taxon>Anguilla</taxon>
    </lineage>
</organism>
<dbReference type="AlphaFoldDB" id="A0A0E9R562"/>
<sequence>MKIQKKKKTPSESQVCENADMPAIVTNGLRNL</sequence>
<reference evidence="1" key="2">
    <citation type="journal article" date="2015" name="Fish Shellfish Immunol.">
        <title>Early steps in the European eel (Anguilla anguilla)-Vibrio vulnificus interaction in the gills: Role of the RtxA13 toxin.</title>
        <authorList>
            <person name="Callol A."/>
            <person name="Pajuelo D."/>
            <person name="Ebbesson L."/>
            <person name="Teles M."/>
            <person name="MacKenzie S."/>
            <person name="Amaro C."/>
        </authorList>
    </citation>
    <scope>NUCLEOTIDE SEQUENCE</scope>
</reference>
<protein>
    <submittedName>
        <fullName evidence="1">Uncharacterized protein</fullName>
    </submittedName>
</protein>
<proteinExistence type="predicted"/>